<sequence length="666" mass="69997">MPNELHPGTDKALANCIRALAIDAVEAAKSGHPGAPMGMADAATVLFARHLKFDALNPDWPDRDRFVLSNGHASMLLYALLHLTGSPDMTMEELRNFRQWGARTAGHPEFGHAPGIETTTGPLGQGLANAVGMALAERILSEEFGGDLVDHRTWVFVGDGCLQEGIGQEAISLAGHLKLGKLKVVYDDNAITIDGATSVSFSEDVPARFRACGWHFVQADGHDHAAIDAALTEAASVTDRPSLIALKTVIGYGAPKKAGTAAAHGSPLGAEEAQAAKQALGWAHPPFEIPAVLLDQWRGIGNRGAAAREAWGQRLASDPKGAALAQRLAGGEPAGLKAAFKTARDALFATPQAVATRRASQIALESLTAALPEMVGGSADLTGSNLTRVKSVEPAFTPDAPGRYIGFGVREFGMAAAMNGMALHGGIIPYGGTFLVFSDYSRNAIRLAALMGVGSIHVMTHDSIGLGEDGPTHQPIEHLASLRAIPNLLVFRPADAVETLECWEIAVKNRKRPSVLALSRQAVPQLRGGRPGLDAPNMSSHGAYVIRSYGAARDVTLLATGTEVSMAVEAAEALAAEGLGVAVVSMPSWELFEAQPAEYRRRTLGTAPRIAVEAAGKFGWTRYVASEDDVIGMNGFGASAPAEVLYEKFGITKDAIIARAHALTGK</sequence>
<keyword evidence="5 11" id="KW-0479">Metal-binding</keyword>
<dbReference type="PANTHER" id="PTHR43522">
    <property type="entry name" value="TRANSKETOLASE"/>
    <property type="match status" value="1"/>
</dbReference>
<dbReference type="SMART" id="SM00861">
    <property type="entry name" value="Transket_pyr"/>
    <property type="match status" value="1"/>
</dbReference>
<organism evidence="13 14">
    <name type="scientific">Albidovulum sediminicola</name>
    <dbReference type="NCBI Taxonomy" id="2984331"/>
    <lineage>
        <taxon>Bacteria</taxon>
        <taxon>Pseudomonadati</taxon>
        <taxon>Pseudomonadota</taxon>
        <taxon>Alphaproteobacteria</taxon>
        <taxon>Rhodobacterales</taxon>
        <taxon>Paracoccaceae</taxon>
        <taxon>Albidovulum</taxon>
    </lineage>
</organism>
<dbReference type="Proteomes" id="UP001652503">
    <property type="component" value="Unassembled WGS sequence"/>
</dbReference>
<dbReference type="InterPro" id="IPR033247">
    <property type="entry name" value="Transketolase_fam"/>
</dbReference>
<evidence type="ECO:0000313" key="14">
    <source>
        <dbReference type="Proteomes" id="UP001652503"/>
    </source>
</evidence>
<dbReference type="PROSITE" id="PS00801">
    <property type="entry name" value="TRANSKETOLASE_1"/>
    <property type="match status" value="1"/>
</dbReference>
<dbReference type="SUPFAM" id="SSF52518">
    <property type="entry name" value="Thiamin diphosphate-binding fold (THDP-binding)"/>
    <property type="match status" value="2"/>
</dbReference>
<keyword evidence="6 11" id="KW-0106">Calcium</keyword>
<keyword evidence="4 11" id="KW-0808">Transferase</keyword>
<comment type="cofactor">
    <cofactor evidence="11">
        <name>thiamine diphosphate</name>
        <dbReference type="ChEBI" id="CHEBI:58937"/>
    </cofactor>
    <text evidence="11">Binds 1 thiamine pyrophosphate per subunit.</text>
</comment>
<comment type="similarity">
    <text evidence="1 11">Belongs to the transketolase family.</text>
</comment>
<comment type="cofactor">
    <cofactor evidence="11">
        <name>Mg(2+)</name>
        <dbReference type="ChEBI" id="CHEBI:18420"/>
    </cofactor>
    <cofactor evidence="11">
        <name>Ca(2+)</name>
        <dbReference type="ChEBI" id="CHEBI:29108"/>
    </cofactor>
    <cofactor evidence="11">
        <name>Mn(2+)</name>
        <dbReference type="ChEBI" id="CHEBI:29035"/>
    </cofactor>
    <cofactor evidence="11">
        <name>Co(2+)</name>
        <dbReference type="ChEBI" id="CHEBI:48828"/>
    </cofactor>
    <text evidence="11">Binds 1 Mg(2+) ion per subunit. Can also utilize other divalent metal cations, such as Ca(2+), Mn(2+) and Co(2+).</text>
</comment>
<gene>
    <name evidence="13" type="primary">tkt</name>
    <name evidence="13" type="ORF">OE647_10115</name>
</gene>
<dbReference type="InterPro" id="IPR020826">
    <property type="entry name" value="Transketolase_BS"/>
</dbReference>
<evidence type="ECO:0000256" key="10">
    <source>
        <dbReference type="NCBIfam" id="TIGR00232"/>
    </source>
</evidence>
<comment type="caution">
    <text evidence="13">The sequence shown here is derived from an EMBL/GenBank/DDBJ whole genome shotgun (WGS) entry which is preliminary data.</text>
</comment>
<dbReference type="InterPro" id="IPR055152">
    <property type="entry name" value="Transketolase-like_C_2"/>
</dbReference>
<dbReference type="InterPro" id="IPR049557">
    <property type="entry name" value="Transketolase_CS"/>
</dbReference>
<comment type="function">
    <text evidence="11">Catalyzes the transfer of a two-carbon ketol group from a ketose donor to an aldose acceptor, via a covalent intermediate with the cofactor thiamine pyrophosphate.</text>
</comment>
<dbReference type="CDD" id="cd07033">
    <property type="entry name" value="TPP_PYR_DXS_TK_like"/>
    <property type="match status" value="1"/>
</dbReference>
<evidence type="ECO:0000259" key="12">
    <source>
        <dbReference type="SMART" id="SM00861"/>
    </source>
</evidence>
<dbReference type="PANTHER" id="PTHR43522:SF2">
    <property type="entry name" value="TRANSKETOLASE 1-RELATED"/>
    <property type="match status" value="1"/>
</dbReference>
<reference evidence="13 14" key="1">
    <citation type="submission" date="2022-10" db="EMBL/GenBank/DDBJ databases">
        <title>Defluviimonas sp. nov., isolated from ocean surface water.</title>
        <authorList>
            <person name="He W."/>
            <person name="Wang L."/>
            <person name="Zhang D.-F."/>
        </authorList>
    </citation>
    <scope>NUCLEOTIDE SEQUENCE [LARGE SCALE GENOMIC DNA]</scope>
    <source>
        <strain evidence="13 14">WL0075</strain>
    </source>
</reference>
<feature type="domain" description="Transketolase-like pyrimidine-binding" evidence="12">
    <location>
        <begin position="354"/>
        <end position="525"/>
    </location>
</feature>
<evidence type="ECO:0000256" key="3">
    <source>
        <dbReference type="ARBA" id="ARBA00013152"/>
    </source>
</evidence>
<proteinExistence type="inferred from homology"/>
<dbReference type="RefSeq" id="WP_263721603.1">
    <property type="nucleotide sequence ID" value="NZ_JAOWLA010000008.1"/>
</dbReference>
<dbReference type="NCBIfam" id="TIGR00232">
    <property type="entry name" value="tktlase_bact"/>
    <property type="match status" value="1"/>
</dbReference>
<dbReference type="InterPro" id="IPR029061">
    <property type="entry name" value="THDP-binding"/>
</dbReference>
<dbReference type="Pfam" id="PF02779">
    <property type="entry name" value="Transket_pyr"/>
    <property type="match status" value="1"/>
</dbReference>
<dbReference type="PROSITE" id="PS00802">
    <property type="entry name" value="TRANSKETOLASE_2"/>
    <property type="match status" value="1"/>
</dbReference>
<keyword evidence="8 11" id="KW-0786">Thiamine pyrophosphate</keyword>
<evidence type="ECO:0000256" key="7">
    <source>
        <dbReference type="ARBA" id="ARBA00022842"/>
    </source>
</evidence>
<dbReference type="Pfam" id="PF22613">
    <property type="entry name" value="Transketolase_C_1"/>
    <property type="match status" value="1"/>
</dbReference>
<dbReference type="SUPFAM" id="SSF52922">
    <property type="entry name" value="TK C-terminal domain-like"/>
    <property type="match status" value="1"/>
</dbReference>
<evidence type="ECO:0000313" key="13">
    <source>
        <dbReference type="EMBL" id="MCV2865085.1"/>
    </source>
</evidence>
<dbReference type="InterPro" id="IPR005478">
    <property type="entry name" value="Transketolase_bac-like"/>
</dbReference>
<name>A0ABT2Z1V8_9RHOB</name>
<dbReference type="Gene3D" id="3.40.50.970">
    <property type="match status" value="2"/>
</dbReference>
<keyword evidence="7 11" id="KW-0460">Magnesium</keyword>
<evidence type="ECO:0000256" key="4">
    <source>
        <dbReference type="ARBA" id="ARBA00022679"/>
    </source>
</evidence>
<protein>
    <recommendedName>
        <fullName evidence="3 10">Transketolase</fullName>
        <ecNumber evidence="3 10">2.2.1.1</ecNumber>
    </recommendedName>
</protein>
<keyword evidence="14" id="KW-1185">Reference proteome</keyword>
<evidence type="ECO:0000256" key="9">
    <source>
        <dbReference type="ARBA" id="ARBA00049473"/>
    </source>
</evidence>
<accession>A0ABT2Z1V8</accession>
<dbReference type="InterPro" id="IPR005475">
    <property type="entry name" value="Transketolase-like_Pyr-bd"/>
</dbReference>
<evidence type="ECO:0000256" key="5">
    <source>
        <dbReference type="ARBA" id="ARBA00022723"/>
    </source>
</evidence>
<evidence type="ECO:0000256" key="8">
    <source>
        <dbReference type="ARBA" id="ARBA00023052"/>
    </source>
</evidence>
<dbReference type="InterPro" id="IPR005474">
    <property type="entry name" value="Transketolase_N"/>
</dbReference>
<dbReference type="EMBL" id="JAOWLA010000008">
    <property type="protein sequence ID" value="MCV2865085.1"/>
    <property type="molecule type" value="Genomic_DNA"/>
</dbReference>
<dbReference type="Pfam" id="PF00456">
    <property type="entry name" value="Transketolase_N"/>
    <property type="match status" value="1"/>
</dbReference>
<dbReference type="Gene3D" id="3.40.50.920">
    <property type="match status" value="1"/>
</dbReference>
<comment type="subunit">
    <text evidence="2 11">Homodimer.</text>
</comment>
<evidence type="ECO:0000256" key="11">
    <source>
        <dbReference type="RuleBase" id="RU004996"/>
    </source>
</evidence>
<dbReference type="GO" id="GO:0004802">
    <property type="term" value="F:transketolase activity"/>
    <property type="evidence" value="ECO:0007669"/>
    <property type="project" value="UniProtKB-EC"/>
</dbReference>
<evidence type="ECO:0000256" key="2">
    <source>
        <dbReference type="ARBA" id="ARBA00011738"/>
    </source>
</evidence>
<dbReference type="InterPro" id="IPR009014">
    <property type="entry name" value="Transketo_C/PFOR_II"/>
</dbReference>
<comment type="catalytic activity">
    <reaction evidence="9 11">
        <text>D-sedoheptulose 7-phosphate + D-glyceraldehyde 3-phosphate = aldehydo-D-ribose 5-phosphate + D-xylulose 5-phosphate</text>
        <dbReference type="Rhea" id="RHEA:10508"/>
        <dbReference type="ChEBI" id="CHEBI:57483"/>
        <dbReference type="ChEBI" id="CHEBI:57737"/>
        <dbReference type="ChEBI" id="CHEBI:58273"/>
        <dbReference type="ChEBI" id="CHEBI:59776"/>
        <dbReference type="EC" id="2.2.1.1"/>
    </reaction>
</comment>
<evidence type="ECO:0000256" key="6">
    <source>
        <dbReference type="ARBA" id="ARBA00022837"/>
    </source>
</evidence>
<dbReference type="EC" id="2.2.1.1" evidence="3 10"/>
<dbReference type="CDD" id="cd02012">
    <property type="entry name" value="TPP_TK"/>
    <property type="match status" value="1"/>
</dbReference>
<evidence type="ECO:0000256" key="1">
    <source>
        <dbReference type="ARBA" id="ARBA00007131"/>
    </source>
</evidence>